<evidence type="ECO:0000256" key="1">
    <source>
        <dbReference type="SAM" id="MobiDB-lite"/>
    </source>
</evidence>
<dbReference type="SUPFAM" id="SSF47616">
    <property type="entry name" value="GST C-terminal domain-like"/>
    <property type="match status" value="1"/>
</dbReference>
<dbReference type="PANTHER" id="PTHR43968:SF6">
    <property type="entry name" value="GLUTATHIONE S-TRANSFERASE OMEGA"/>
    <property type="match status" value="1"/>
</dbReference>
<dbReference type="PANTHER" id="PTHR43968">
    <property type="match status" value="1"/>
</dbReference>
<dbReference type="GO" id="GO:0005737">
    <property type="term" value="C:cytoplasm"/>
    <property type="evidence" value="ECO:0007669"/>
    <property type="project" value="TreeGrafter"/>
</dbReference>
<dbReference type="PROSITE" id="PS50404">
    <property type="entry name" value="GST_NTER"/>
    <property type="match status" value="1"/>
</dbReference>
<dbReference type="Gene3D" id="1.20.1050.10">
    <property type="match status" value="1"/>
</dbReference>
<dbReference type="EMBL" id="JAAOAQ010000686">
    <property type="protein sequence ID" value="KAF5537254.1"/>
    <property type="molecule type" value="Genomic_DNA"/>
</dbReference>
<evidence type="ECO:0000259" key="2">
    <source>
        <dbReference type="PROSITE" id="PS50404"/>
    </source>
</evidence>
<protein>
    <submittedName>
        <fullName evidence="3">Glutathione S-transferase omega-1</fullName>
    </submittedName>
</protein>
<reference evidence="3 4" key="1">
    <citation type="submission" date="2020-05" db="EMBL/GenBank/DDBJ databases">
        <title>Identification and distribution of gene clusters putatively required for synthesis of sphingolipid metabolism inhibitors in phylogenetically diverse species of the filamentous fungus Fusarium.</title>
        <authorList>
            <person name="Kim H.-S."/>
            <person name="Busman M."/>
            <person name="Brown D.W."/>
            <person name="Divon H."/>
            <person name="Uhlig S."/>
            <person name="Proctor R.H."/>
        </authorList>
    </citation>
    <scope>NUCLEOTIDE SEQUENCE [LARGE SCALE GENOMIC DNA]</scope>
    <source>
        <strain evidence="3 4">NRRL 13617</strain>
    </source>
</reference>
<dbReference type="CDD" id="cd00570">
    <property type="entry name" value="GST_N_family"/>
    <property type="match status" value="1"/>
</dbReference>
<dbReference type="InterPro" id="IPR036249">
    <property type="entry name" value="Thioredoxin-like_sf"/>
</dbReference>
<name>A0A8H5IIP2_9HYPO</name>
<evidence type="ECO:0000313" key="4">
    <source>
        <dbReference type="Proteomes" id="UP000582016"/>
    </source>
</evidence>
<dbReference type="InterPro" id="IPR050983">
    <property type="entry name" value="GST_Omega/HSP26"/>
</dbReference>
<dbReference type="AlphaFoldDB" id="A0A8H5IIP2"/>
<keyword evidence="4" id="KW-1185">Reference proteome</keyword>
<keyword evidence="3" id="KW-0808">Transferase</keyword>
<dbReference type="SUPFAM" id="SSF52833">
    <property type="entry name" value="Thioredoxin-like"/>
    <property type="match status" value="1"/>
</dbReference>
<accession>A0A8H5IIP2</accession>
<dbReference type="InterPro" id="IPR004045">
    <property type="entry name" value="Glutathione_S-Trfase_N"/>
</dbReference>
<comment type="caution">
    <text evidence="3">The sequence shown here is derived from an EMBL/GenBank/DDBJ whole genome shotgun (WGS) entry which is preliminary data.</text>
</comment>
<evidence type="ECO:0000313" key="3">
    <source>
        <dbReference type="EMBL" id="KAF5537254.1"/>
    </source>
</evidence>
<gene>
    <name evidence="3" type="ORF">FPHYL_12767</name>
</gene>
<dbReference type="InterPro" id="IPR036282">
    <property type="entry name" value="Glutathione-S-Trfase_C_sf"/>
</dbReference>
<feature type="region of interest" description="Disordered" evidence="1">
    <location>
        <begin position="175"/>
        <end position="202"/>
    </location>
</feature>
<sequence length="548" mass="60679">MAAPNTPPLGSASASGMGLSATFSTPGLPPDYRDALGLDLHGYVAPSIEEAYHIHAMHNVNGAAIATPATPGQFGILAPIAVSAPVMETPADGIFSVENNAHPQAVGRSNGQLSSKIIVDPPDLEMWRNKLFNVDETIVLTHEEFETYFPHVDNVYSHRSTQRYKRKPFISHYWDCRMKGRPPGTPKSDDPNKKKRKRNARQRDLCDVKIKITEYFPGARLDLDNTSGLDASLAGQRLWTIQRVNGNGGNGKGDGVAGPHKHTLERSDEIKKNSVQRYLANQADVKKDKKNVQAPLKATGAALLTARKHAKDSEFKLYAACSCPFSQRIWIALEAKGMPYQYCETDAFRHPTQPLLANPHGHVPTVAHSDWSCSNSAVILEYVSLVSKPLVCDIDEIRSLKISVKEYRCFRIRDNTDDMEINRHIVPNFFKLLQHQDPTLGDEAGVGLQGSIDILVKAADKKGPYFLGRTMSLVDIHLAPFALRFSRTLTPANIPSSPPGSRWARWLDAIEGDKSVRATTSNHVLYSETLDALMKQYGRHQVQEATHR</sequence>
<feature type="compositionally biased region" description="Gly residues" evidence="1">
    <location>
        <begin position="246"/>
        <end position="256"/>
    </location>
</feature>
<dbReference type="OrthoDB" id="4951845at2759"/>
<dbReference type="GO" id="GO:0016740">
    <property type="term" value="F:transferase activity"/>
    <property type="evidence" value="ECO:0007669"/>
    <property type="project" value="UniProtKB-KW"/>
</dbReference>
<feature type="region of interest" description="Disordered" evidence="1">
    <location>
        <begin position="246"/>
        <end position="270"/>
    </location>
</feature>
<dbReference type="Pfam" id="PF13417">
    <property type="entry name" value="GST_N_3"/>
    <property type="match status" value="1"/>
</dbReference>
<dbReference type="Gene3D" id="3.40.30.10">
    <property type="entry name" value="Glutaredoxin"/>
    <property type="match status" value="1"/>
</dbReference>
<dbReference type="CDD" id="cd00299">
    <property type="entry name" value="GST_C_family"/>
    <property type="match status" value="1"/>
</dbReference>
<feature type="domain" description="GST N-terminal" evidence="2">
    <location>
        <begin position="313"/>
        <end position="391"/>
    </location>
</feature>
<proteinExistence type="predicted"/>
<dbReference type="Proteomes" id="UP000582016">
    <property type="component" value="Unassembled WGS sequence"/>
</dbReference>
<organism evidence="3 4">
    <name type="scientific">Fusarium phyllophilum</name>
    <dbReference type="NCBI Taxonomy" id="47803"/>
    <lineage>
        <taxon>Eukaryota</taxon>
        <taxon>Fungi</taxon>
        <taxon>Dikarya</taxon>
        <taxon>Ascomycota</taxon>
        <taxon>Pezizomycotina</taxon>
        <taxon>Sordariomycetes</taxon>
        <taxon>Hypocreomycetidae</taxon>
        <taxon>Hypocreales</taxon>
        <taxon>Nectriaceae</taxon>
        <taxon>Fusarium</taxon>
        <taxon>Fusarium fujikuroi species complex</taxon>
    </lineage>
</organism>